<proteinExistence type="predicted"/>
<reference evidence="1 2" key="1">
    <citation type="journal article" date="2021" name="Int. J. Syst. Evol. Microbiol.">
        <title>Salipiger mangrovisoli sp. nov., isolated from mangrove soil and the proposal for the reclassification of Paraphaeobacter pallidus as Salipiger pallidus comb. nov.</title>
        <authorList>
            <person name="Du J."/>
            <person name="Liu Y."/>
            <person name="Pei T."/>
            <person name="Deng M.R."/>
            <person name="Zhu H."/>
        </authorList>
    </citation>
    <scope>NUCLEOTIDE SEQUENCE [LARGE SCALE GENOMIC DNA]</scope>
    <source>
        <strain evidence="1 2">6D45A</strain>
    </source>
</reference>
<dbReference type="RefSeq" id="WP_194133074.1">
    <property type="nucleotide sequence ID" value="NZ_JADFFK010000001.1"/>
</dbReference>
<organism evidence="1 2">
    <name type="scientific">Salipiger mangrovisoli</name>
    <dbReference type="NCBI Taxonomy" id="2865933"/>
    <lineage>
        <taxon>Bacteria</taxon>
        <taxon>Pseudomonadati</taxon>
        <taxon>Pseudomonadota</taxon>
        <taxon>Alphaproteobacteria</taxon>
        <taxon>Rhodobacterales</taxon>
        <taxon>Roseobacteraceae</taxon>
        <taxon>Salipiger</taxon>
    </lineage>
</organism>
<protein>
    <recommendedName>
        <fullName evidence="3">GpW protein</fullName>
    </recommendedName>
</protein>
<dbReference type="EMBL" id="JADFFK010000001">
    <property type="protein sequence ID" value="MBE9635770.1"/>
    <property type="molecule type" value="Genomic_DNA"/>
</dbReference>
<sequence>MADNETLTKRLAEAEEALHQVRIGGQAVVVGYDGHRTEYSPANAAELHRYITSLRRQLGLPSGGLASRPVRF</sequence>
<evidence type="ECO:0000313" key="2">
    <source>
        <dbReference type="Proteomes" id="UP000607796"/>
    </source>
</evidence>
<dbReference type="Pfam" id="PF02831">
    <property type="entry name" value="gpW"/>
    <property type="match status" value="1"/>
</dbReference>
<dbReference type="Gene3D" id="3.30.1580.10">
    <property type="entry name" value="Head-to-tail joining protein W"/>
    <property type="match status" value="1"/>
</dbReference>
<dbReference type="SUPFAM" id="SSF64210">
    <property type="entry name" value="Head-to-tail joining protein W, gpW"/>
    <property type="match status" value="1"/>
</dbReference>
<evidence type="ECO:0000313" key="1">
    <source>
        <dbReference type="EMBL" id="MBE9635770.1"/>
    </source>
</evidence>
<dbReference type="InterPro" id="IPR004174">
    <property type="entry name" value="GpW"/>
</dbReference>
<dbReference type="Proteomes" id="UP000607796">
    <property type="component" value="Unassembled WGS sequence"/>
</dbReference>
<accession>A0ABR9WWU2</accession>
<dbReference type="InterPro" id="IPR036626">
    <property type="entry name" value="GpW_sf"/>
</dbReference>
<evidence type="ECO:0008006" key="3">
    <source>
        <dbReference type="Google" id="ProtNLM"/>
    </source>
</evidence>
<name>A0ABR9WWU2_9RHOB</name>
<comment type="caution">
    <text evidence="1">The sequence shown here is derived from an EMBL/GenBank/DDBJ whole genome shotgun (WGS) entry which is preliminary data.</text>
</comment>
<keyword evidence="2" id="KW-1185">Reference proteome</keyword>
<gene>
    <name evidence="1" type="ORF">IQ782_02840</name>
</gene>